<dbReference type="OrthoDB" id="448649at2759"/>
<reference evidence="3 4" key="1">
    <citation type="submission" date="2015-09" db="EMBL/GenBank/DDBJ databases">
        <title>Host preference determinants of Valsa canker pathogens revealed by comparative genomics.</title>
        <authorList>
            <person name="Yin Z."/>
            <person name="Huang L."/>
        </authorList>
    </citation>
    <scope>NUCLEOTIDE SEQUENCE [LARGE SCALE GENOMIC DNA]</scope>
    <source>
        <strain evidence="3 4">YSFL</strain>
    </source>
</reference>
<sequence>MANRQPSSRPPAGPAFAFVLFLIFALLTFGASAATQAADDATTKPANTHQDLICHSDDPTECYPRLFQATNDFQEVRVDQDLPPGLHIRLDVNTGRREAKLNDPNEKNQALEGLPVDSSVVIVEQEHGSDDTQAPSQPQIPKGAPQYEPVGKVKMPQQESQAFRDSLTVLKTLALDDRPIDAALDILRDISHDIYYGLKVAEDSNAIKELLCMISSQEVFSKDGNDDVVDQAGKAAAVLGAALQNNQKALEEVETYWEDISQTTCAGTDHKLGNAVFNMLVPGVPSSEYASGSEAHRLSLTKAKAGALRGLIKSPKIRDDFLANGGMAQILQVLVLERPEMGPAQQKLANLVLDNFLDESMGATPGVWPRAGEVDYDWDYQLKTLAKLHKTEKEHWSAELWKRLQEQRRIAAQSGNRTPEHDEL</sequence>
<dbReference type="AlphaFoldDB" id="A0A423V857"/>
<evidence type="ECO:0000256" key="2">
    <source>
        <dbReference type="SAM" id="SignalP"/>
    </source>
</evidence>
<keyword evidence="2" id="KW-0732">Signal</keyword>
<dbReference type="STRING" id="252740.A0A423V857"/>
<evidence type="ECO:0000313" key="3">
    <source>
        <dbReference type="EMBL" id="ROV87007.1"/>
    </source>
</evidence>
<feature type="region of interest" description="Disordered" evidence="1">
    <location>
        <begin position="125"/>
        <end position="145"/>
    </location>
</feature>
<evidence type="ECO:0000313" key="4">
    <source>
        <dbReference type="Proteomes" id="UP000284375"/>
    </source>
</evidence>
<protein>
    <recommendedName>
        <fullName evidence="5">Nucleotide exchange factor SIL1</fullName>
    </recommendedName>
</protein>
<comment type="caution">
    <text evidence="3">The sequence shown here is derived from an EMBL/GenBank/DDBJ whole genome shotgun (WGS) entry which is preliminary data.</text>
</comment>
<feature type="signal peptide" evidence="2">
    <location>
        <begin position="1"/>
        <end position="33"/>
    </location>
</feature>
<dbReference type="EMBL" id="LJZO01000098">
    <property type="protein sequence ID" value="ROV87007.1"/>
    <property type="molecule type" value="Genomic_DNA"/>
</dbReference>
<keyword evidence="4" id="KW-1185">Reference proteome</keyword>
<dbReference type="Proteomes" id="UP000284375">
    <property type="component" value="Unassembled WGS sequence"/>
</dbReference>
<dbReference type="Gene3D" id="1.25.10.10">
    <property type="entry name" value="Leucine-rich Repeat Variant"/>
    <property type="match status" value="1"/>
</dbReference>
<proteinExistence type="predicted"/>
<evidence type="ECO:0008006" key="5">
    <source>
        <dbReference type="Google" id="ProtNLM"/>
    </source>
</evidence>
<dbReference type="InterPro" id="IPR011989">
    <property type="entry name" value="ARM-like"/>
</dbReference>
<accession>A0A423V857</accession>
<evidence type="ECO:0000256" key="1">
    <source>
        <dbReference type="SAM" id="MobiDB-lite"/>
    </source>
</evidence>
<name>A0A423V857_CYTCH</name>
<feature type="chain" id="PRO_5019467100" description="Nucleotide exchange factor SIL1" evidence="2">
    <location>
        <begin position="34"/>
        <end position="424"/>
    </location>
</feature>
<organism evidence="3 4">
    <name type="scientific">Cytospora chrysosperma</name>
    <name type="common">Cytospora canker fungus</name>
    <name type="synonym">Sphaeria chrysosperma</name>
    <dbReference type="NCBI Taxonomy" id="252740"/>
    <lineage>
        <taxon>Eukaryota</taxon>
        <taxon>Fungi</taxon>
        <taxon>Dikarya</taxon>
        <taxon>Ascomycota</taxon>
        <taxon>Pezizomycotina</taxon>
        <taxon>Sordariomycetes</taxon>
        <taxon>Sordariomycetidae</taxon>
        <taxon>Diaporthales</taxon>
        <taxon>Cytosporaceae</taxon>
        <taxon>Cytospora</taxon>
    </lineage>
</organism>
<gene>
    <name evidence="3" type="ORF">VSDG_10070</name>
</gene>